<sequence>MDNNGKNSSGRQGEGNRRHNPRQAQGKHGRPGHGQGQKGVRDNSTLGVRKEEKKPSQPPRACALCGKPIFDLAGALANKENGDPVHFDCALERVQAAEALEAGEKIVYLGAGCFGVVEYKKGNDGGFIVKRRIHWEKEGEKQLWRKDLSSYITRI</sequence>
<name>A0A644TWU1_9ZZZZ</name>
<feature type="compositionally biased region" description="Basic residues" evidence="1">
    <location>
        <begin position="18"/>
        <end position="31"/>
    </location>
</feature>
<proteinExistence type="predicted"/>
<organism evidence="2">
    <name type="scientific">bioreactor metagenome</name>
    <dbReference type="NCBI Taxonomy" id="1076179"/>
    <lineage>
        <taxon>unclassified sequences</taxon>
        <taxon>metagenomes</taxon>
        <taxon>ecological metagenomes</taxon>
    </lineage>
</organism>
<evidence type="ECO:0000313" key="2">
    <source>
        <dbReference type="EMBL" id="MPL70897.1"/>
    </source>
</evidence>
<accession>A0A644TWU1</accession>
<dbReference type="AlphaFoldDB" id="A0A644TWU1"/>
<feature type="compositionally biased region" description="Polar residues" evidence="1">
    <location>
        <begin position="1"/>
        <end position="11"/>
    </location>
</feature>
<reference evidence="2" key="1">
    <citation type="submission" date="2019-08" db="EMBL/GenBank/DDBJ databases">
        <authorList>
            <person name="Kucharzyk K."/>
            <person name="Murdoch R.W."/>
            <person name="Higgins S."/>
            <person name="Loffler F."/>
        </authorList>
    </citation>
    <scope>NUCLEOTIDE SEQUENCE</scope>
</reference>
<feature type="region of interest" description="Disordered" evidence="1">
    <location>
        <begin position="1"/>
        <end position="60"/>
    </location>
</feature>
<comment type="caution">
    <text evidence="2">The sequence shown here is derived from an EMBL/GenBank/DDBJ whole genome shotgun (WGS) entry which is preliminary data.</text>
</comment>
<evidence type="ECO:0000256" key="1">
    <source>
        <dbReference type="SAM" id="MobiDB-lite"/>
    </source>
</evidence>
<protein>
    <submittedName>
        <fullName evidence="2">Uncharacterized protein</fullName>
    </submittedName>
</protein>
<dbReference type="EMBL" id="VSSQ01000055">
    <property type="protein sequence ID" value="MPL70897.1"/>
    <property type="molecule type" value="Genomic_DNA"/>
</dbReference>
<gene>
    <name evidence="2" type="ORF">SDC9_16659</name>
</gene>